<name>A0A151ZIQ1_TIELA</name>
<dbReference type="GO" id="GO:0071986">
    <property type="term" value="C:Ragulator complex"/>
    <property type="evidence" value="ECO:0007669"/>
    <property type="project" value="TreeGrafter"/>
</dbReference>
<keyword evidence="5" id="KW-1185">Reference proteome</keyword>
<feature type="compositionally biased region" description="Basic and acidic residues" evidence="3">
    <location>
        <begin position="9"/>
        <end position="20"/>
    </location>
</feature>
<evidence type="ECO:0000256" key="1">
    <source>
        <dbReference type="ARBA" id="ARBA00022707"/>
    </source>
</evidence>
<protein>
    <submittedName>
        <fullName evidence="4">Uncharacterized protein</fullName>
    </submittedName>
</protein>
<organism evidence="4 5">
    <name type="scientific">Tieghemostelium lacteum</name>
    <name type="common">Slime mold</name>
    <name type="synonym">Dictyostelium lacteum</name>
    <dbReference type="NCBI Taxonomy" id="361077"/>
    <lineage>
        <taxon>Eukaryota</taxon>
        <taxon>Amoebozoa</taxon>
        <taxon>Evosea</taxon>
        <taxon>Eumycetozoa</taxon>
        <taxon>Dictyostelia</taxon>
        <taxon>Dictyosteliales</taxon>
        <taxon>Raperosteliaceae</taxon>
        <taxon>Tieghemostelium</taxon>
    </lineage>
</organism>
<dbReference type="GO" id="GO:0060090">
    <property type="term" value="F:molecular adaptor activity"/>
    <property type="evidence" value="ECO:0007669"/>
    <property type="project" value="TreeGrafter"/>
</dbReference>
<evidence type="ECO:0000256" key="3">
    <source>
        <dbReference type="SAM" id="MobiDB-lite"/>
    </source>
</evidence>
<proteinExistence type="predicted"/>
<dbReference type="Proteomes" id="UP000076078">
    <property type="component" value="Unassembled WGS sequence"/>
</dbReference>
<accession>A0A151ZIQ1</accession>
<comment type="caution">
    <text evidence="4">The sequence shown here is derived from an EMBL/GenBank/DDBJ whole genome shotgun (WGS) entry which is preliminary data.</text>
</comment>
<dbReference type="PANTHER" id="PTHR13401:SF2">
    <property type="entry name" value="RAGULATOR COMPLEX PROTEIN LAMTOR1"/>
    <property type="match status" value="1"/>
</dbReference>
<evidence type="ECO:0000256" key="2">
    <source>
        <dbReference type="ARBA" id="ARBA00023288"/>
    </source>
</evidence>
<evidence type="ECO:0000313" key="4">
    <source>
        <dbReference type="EMBL" id="KYQ93878.1"/>
    </source>
</evidence>
<dbReference type="GO" id="GO:0001919">
    <property type="term" value="P:regulation of receptor recycling"/>
    <property type="evidence" value="ECO:0007669"/>
    <property type="project" value="TreeGrafter"/>
</dbReference>
<evidence type="ECO:0000313" key="5">
    <source>
        <dbReference type="Proteomes" id="UP000076078"/>
    </source>
</evidence>
<keyword evidence="2" id="KW-0449">Lipoprotein</keyword>
<sequence>MGCNQSTEADIKNSKNDTRSKAQPTSNQQPGQSSQTPSKQIGVPAKDSEDGQPQEFSYSKLRELDNDYFKDIIDRTAQKFIDVSMTGSDGGKDAYIGRDKDYSAQIKDTKITKPATLTGLPHLSQACQVSNLHNLLSQPVPFDNELMSNYTNSILNSLNNIAVKDCGELVVFFGNSLKN</sequence>
<keyword evidence="1" id="KW-0519">Myristate</keyword>
<gene>
    <name evidence="4" type="ORF">DLAC_05279</name>
</gene>
<feature type="compositionally biased region" description="Polar residues" evidence="3">
    <location>
        <begin position="21"/>
        <end position="39"/>
    </location>
</feature>
<reference evidence="4 5" key="1">
    <citation type="submission" date="2015-12" db="EMBL/GenBank/DDBJ databases">
        <title>Dictyostelia acquired genes for synthesis and detection of signals that induce cell-type specialization by lateral gene transfer from prokaryotes.</title>
        <authorList>
            <person name="Gloeckner G."/>
            <person name="Schaap P."/>
        </authorList>
    </citation>
    <scope>NUCLEOTIDE SEQUENCE [LARGE SCALE GENOMIC DNA]</scope>
    <source>
        <strain evidence="4 5">TK</strain>
    </source>
</reference>
<dbReference type="OMA" id="MREMDND"/>
<dbReference type="FunCoup" id="A0A151ZIQ1">
    <property type="interactions" value="2"/>
</dbReference>
<feature type="region of interest" description="Disordered" evidence="3">
    <location>
        <begin position="1"/>
        <end position="54"/>
    </location>
</feature>
<dbReference type="GO" id="GO:0043410">
    <property type="term" value="P:positive regulation of MAPK cascade"/>
    <property type="evidence" value="ECO:0007669"/>
    <property type="project" value="TreeGrafter"/>
</dbReference>
<dbReference type="EMBL" id="LODT01000025">
    <property type="protein sequence ID" value="KYQ93878.1"/>
    <property type="molecule type" value="Genomic_DNA"/>
</dbReference>
<dbReference type="GO" id="GO:0071230">
    <property type="term" value="P:cellular response to amino acid stimulus"/>
    <property type="evidence" value="ECO:0007669"/>
    <property type="project" value="TreeGrafter"/>
</dbReference>
<dbReference type="GO" id="GO:0005085">
    <property type="term" value="F:guanyl-nucleotide exchange factor activity"/>
    <property type="evidence" value="ECO:0007669"/>
    <property type="project" value="TreeGrafter"/>
</dbReference>
<dbReference type="AlphaFoldDB" id="A0A151ZIQ1"/>
<dbReference type="PANTHER" id="PTHR13401">
    <property type="entry name" value="RAGULATOR COMPLEX PROTEIN LAMTOR1"/>
    <property type="match status" value="1"/>
</dbReference>
<dbReference type="InParanoid" id="A0A151ZIQ1"/>
<dbReference type="OrthoDB" id="17394at2759"/>